<feature type="region of interest" description="Disordered" evidence="7">
    <location>
        <begin position="80"/>
        <end position="155"/>
    </location>
</feature>
<evidence type="ECO:0000256" key="4">
    <source>
        <dbReference type="ARBA" id="ARBA00023125"/>
    </source>
</evidence>
<accession>A0A0D2P6M9</accession>
<dbReference type="CDD" id="cd00067">
    <property type="entry name" value="GAL4"/>
    <property type="match status" value="1"/>
</dbReference>
<dbReference type="InterPro" id="IPR036864">
    <property type="entry name" value="Zn2-C6_fun-type_DNA-bd_sf"/>
</dbReference>
<keyword evidence="2" id="KW-0479">Metal-binding</keyword>
<evidence type="ECO:0000256" key="1">
    <source>
        <dbReference type="ARBA" id="ARBA00004123"/>
    </source>
</evidence>
<dbReference type="PANTHER" id="PTHR31845:SF19">
    <property type="entry name" value="TRANSCRIPTION FACTOR DOMAIN-CONTAINING PROTEIN"/>
    <property type="match status" value="1"/>
</dbReference>
<dbReference type="AlphaFoldDB" id="A0A0D2P6M9"/>
<dbReference type="GO" id="GO:0005634">
    <property type="term" value="C:nucleus"/>
    <property type="evidence" value="ECO:0007669"/>
    <property type="project" value="UniProtKB-SubCell"/>
</dbReference>
<evidence type="ECO:0000256" key="5">
    <source>
        <dbReference type="ARBA" id="ARBA00023163"/>
    </source>
</evidence>
<dbReference type="SMART" id="SM00906">
    <property type="entry name" value="Fungal_trans"/>
    <property type="match status" value="1"/>
</dbReference>
<dbReference type="GO" id="GO:0006351">
    <property type="term" value="P:DNA-templated transcription"/>
    <property type="evidence" value="ECO:0007669"/>
    <property type="project" value="InterPro"/>
</dbReference>
<keyword evidence="6" id="KW-0539">Nucleus</keyword>
<dbReference type="PROSITE" id="PS00463">
    <property type="entry name" value="ZN2_CY6_FUNGAL_1"/>
    <property type="match status" value="1"/>
</dbReference>
<dbReference type="SUPFAM" id="SSF57701">
    <property type="entry name" value="Zn2/Cys6 DNA-binding domain"/>
    <property type="match status" value="1"/>
</dbReference>
<feature type="domain" description="Zn(2)-C6 fungal-type" evidence="8">
    <location>
        <begin position="157"/>
        <end position="189"/>
    </location>
</feature>
<evidence type="ECO:0000256" key="6">
    <source>
        <dbReference type="ARBA" id="ARBA00023242"/>
    </source>
</evidence>
<dbReference type="OrthoDB" id="3429912at2759"/>
<name>A0A0D2P6M9_HYPSF</name>
<dbReference type="Proteomes" id="UP000054270">
    <property type="component" value="Unassembled WGS sequence"/>
</dbReference>
<dbReference type="Gene3D" id="4.10.240.10">
    <property type="entry name" value="Zn(2)-C6 fungal-type DNA-binding domain"/>
    <property type="match status" value="1"/>
</dbReference>
<evidence type="ECO:0000256" key="3">
    <source>
        <dbReference type="ARBA" id="ARBA00023015"/>
    </source>
</evidence>
<dbReference type="EMBL" id="KN817538">
    <property type="protein sequence ID" value="KJA24306.1"/>
    <property type="molecule type" value="Genomic_DNA"/>
</dbReference>
<comment type="subcellular location">
    <subcellularLocation>
        <location evidence="1">Nucleus</location>
    </subcellularLocation>
</comment>
<sequence>MRPVMPPSPFAYSSPYAPQPHYFPAFPDPLDFYDHAVHQQASMQPPPSPGIPIDPALALYPPYYNNPYQHHQQAHIPQHLAIPPNYSSPSSQGSDTIGTPPTEHMYPSSSSNLNGKRPASTVSTDSRKKQRKDDDDMASPAADKDDVKAKPTRGSRACTVCRRLKMKCVGAEQGPPCKRCLAGNHECIFEESNRGKRSSKKHEILTRSLRKMERTLDTVLRSIGNPSIASGMISRSPSPSAQTAGTQALLANSPSPETNDAPSTSYQQPKFQQPGSPKLHSLPDNALNPLGLLAEASLANRRAQATNPIAIGARQSADDNPKVGVASDNYFKPGPMTILPLRRLYIERQVQPEMLSFVSTDEVVALFNIYFDHIHMHCNLLDRNFHTPSLVCSRSPFLLTTICSIASKFYTTKPDLHPRLTELAKRLAFSVPAKGYKSVEIVQAYLLLTLWGCGAVERYEQDKTWFLLGMAIRMATDLNLHRKTAVHSQDTQEGKARDIEVHNRERTWILCFCLDRSFSAQMGKPSSVKEDYIIRNTTAWYTSPAANLLDMSLAAYAELQRILSRSLDFLYSGTDTPSGLQVNCDYMLIIKTFETQIMAWKQQWVDHRNWESQSEETTPTLRYKKLISEFYFNYAMLVLNSFGLQNALERAPVDIGHFFARVHTSAYGCALLVRDELGPSGFMRFSPDSHFVQTSYAVLSLLKLVRPEFQAFLDNEQSTLGLVRDVADVLDNIAANRLHTPALYSGFLRALIAAKIEPQVDGQQLPHHQQQQQAVDSAPDHALGAYAYAHDPAFLLNEFQFDSEMGPAADLSTFPPTMAPAPPAPTHPAAPTGDPHGSLAMEHILGTGFWESMLVPGYGSADGLSGGFVFGAGGSGLITPRFGMSPAASGVNTPRGGGGGGGGGGLTQMSINHAFGGEGVKIDS</sequence>
<dbReference type="OMA" id="NRECVLG"/>
<evidence type="ECO:0000313" key="9">
    <source>
        <dbReference type="EMBL" id="KJA24306.1"/>
    </source>
</evidence>
<organism evidence="9 10">
    <name type="scientific">Hypholoma sublateritium (strain FD-334 SS-4)</name>
    <dbReference type="NCBI Taxonomy" id="945553"/>
    <lineage>
        <taxon>Eukaryota</taxon>
        <taxon>Fungi</taxon>
        <taxon>Dikarya</taxon>
        <taxon>Basidiomycota</taxon>
        <taxon>Agaricomycotina</taxon>
        <taxon>Agaricomycetes</taxon>
        <taxon>Agaricomycetidae</taxon>
        <taxon>Agaricales</taxon>
        <taxon>Agaricineae</taxon>
        <taxon>Strophariaceae</taxon>
        <taxon>Hypholoma</taxon>
    </lineage>
</organism>
<feature type="compositionally biased region" description="Polar residues" evidence="7">
    <location>
        <begin position="107"/>
        <end position="124"/>
    </location>
</feature>
<evidence type="ECO:0000313" key="10">
    <source>
        <dbReference type="Proteomes" id="UP000054270"/>
    </source>
</evidence>
<dbReference type="InterPro" id="IPR001138">
    <property type="entry name" value="Zn2Cys6_DnaBD"/>
</dbReference>
<keyword evidence="4" id="KW-0238">DNA-binding</keyword>
<reference evidence="10" key="1">
    <citation type="submission" date="2014-04" db="EMBL/GenBank/DDBJ databases">
        <title>Evolutionary Origins and Diversification of the Mycorrhizal Mutualists.</title>
        <authorList>
            <consortium name="DOE Joint Genome Institute"/>
            <consortium name="Mycorrhizal Genomics Consortium"/>
            <person name="Kohler A."/>
            <person name="Kuo A."/>
            <person name="Nagy L.G."/>
            <person name="Floudas D."/>
            <person name="Copeland A."/>
            <person name="Barry K.W."/>
            <person name="Cichocki N."/>
            <person name="Veneault-Fourrey C."/>
            <person name="LaButti K."/>
            <person name="Lindquist E.A."/>
            <person name="Lipzen A."/>
            <person name="Lundell T."/>
            <person name="Morin E."/>
            <person name="Murat C."/>
            <person name="Riley R."/>
            <person name="Ohm R."/>
            <person name="Sun H."/>
            <person name="Tunlid A."/>
            <person name="Henrissat B."/>
            <person name="Grigoriev I.V."/>
            <person name="Hibbett D.S."/>
            <person name="Martin F."/>
        </authorList>
    </citation>
    <scope>NUCLEOTIDE SEQUENCE [LARGE SCALE GENOMIC DNA]</scope>
    <source>
        <strain evidence="10">FD-334 SS-4</strain>
    </source>
</reference>
<dbReference type="GO" id="GO:0000976">
    <property type="term" value="F:transcription cis-regulatory region binding"/>
    <property type="evidence" value="ECO:0007669"/>
    <property type="project" value="TreeGrafter"/>
</dbReference>
<dbReference type="GO" id="GO:0008270">
    <property type="term" value="F:zinc ion binding"/>
    <property type="evidence" value="ECO:0007669"/>
    <property type="project" value="InterPro"/>
</dbReference>
<dbReference type="PANTHER" id="PTHR31845">
    <property type="entry name" value="FINGER DOMAIN PROTEIN, PUTATIVE-RELATED"/>
    <property type="match status" value="1"/>
</dbReference>
<dbReference type="STRING" id="945553.A0A0D2P6M9"/>
<feature type="compositionally biased region" description="Basic and acidic residues" evidence="7">
    <location>
        <begin position="125"/>
        <end position="134"/>
    </location>
</feature>
<feature type="compositionally biased region" description="Polar residues" evidence="7">
    <location>
        <begin position="226"/>
        <end position="275"/>
    </location>
</feature>
<feature type="region of interest" description="Disordered" evidence="7">
    <location>
        <begin position="226"/>
        <end position="284"/>
    </location>
</feature>
<evidence type="ECO:0000256" key="2">
    <source>
        <dbReference type="ARBA" id="ARBA00022723"/>
    </source>
</evidence>
<keyword evidence="3" id="KW-0805">Transcription regulation</keyword>
<dbReference type="InterPro" id="IPR007219">
    <property type="entry name" value="XnlR_reg_dom"/>
</dbReference>
<dbReference type="SMART" id="SM00066">
    <property type="entry name" value="GAL4"/>
    <property type="match status" value="1"/>
</dbReference>
<dbReference type="InterPro" id="IPR051089">
    <property type="entry name" value="prtT"/>
</dbReference>
<gene>
    <name evidence="9" type="ORF">HYPSUDRAFT_39077</name>
</gene>
<feature type="compositionally biased region" description="Polar residues" evidence="7">
    <location>
        <begin position="85"/>
        <end position="99"/>
    </location>
</feature>
<keyword evidence="10" id="KW-1185">Reference proteome</keyword>
<evidence type="ECO:0000259" key="8">
    <source>
        <dbReference type="PROSITE" id="PS50048"/>
    </source>
</evidence>
<dbReference type="Pfam" id="PF00172">
    <property type="entry name" value="Zn_clus"/>
    <property type="match status" value="1"/>
</dbReference>
<keyword evidence="5" id="KW-0804">Transcription</keyword>
<proteinExistence type="predicted"/>
<dbReference type="PROSITE" id="PS50048">
    <property type="entry name" value="ZN2_CY6_FUNGAL_2"/>
    <property type="match status" value="1"/>
</dbReference>
<protein>
    <recommendedName>
        <fullName evidence="8">Zn(2)-C6 fungal-type domain-containing protein</fullName>
    </recommendedName>
</protein>
<dbReference type="CDD" id="cd12148">
    <property type="entry name" value="fungal_TF_MHR"/>
    <property type="match status" value="1"/>
</dbReference>
<evidence type="ECO:0000256" key="7">
    <source>
        <dbReference type="SAM" id="MobiDB-lite"/>
    </source>
</evidence>
<dbReference type="Pfam" id="PF04082">
    <property type="entry name" value="Fungal_trans"/>
    <property type="match status" value="1"/>
</dbReference>
<dbReference type="GO" id="GO:0000981">
    <property type="term" value="F:DNA-binding transcription factor activity, RNA polymerase II-specific"/>
    <property type="evidence" value="ECO:0007669"/>
    <property type="project" value="InterPro"/>
</dbReference>